<dbReference type="OrthoDB" id="10258202at2759"/>
<proteinExistence type="predicted"/>
<evidence type="ECO:0000256" key="1">
    <source>
        <dbReference type="SAM" id="MobiDB-lite"/>
    </source>
</evidence>
<evidence type="ECO:0000313" key="3">
    <source>
        <dbReference type="Proteomes" id="UP000324022"/>
    </source>
</evidence>
<evidence type="ECO:0000313" key="2">
    <source>
        <dbReference type="EMBL" id="SPO25175.1"/>
    </source>
</evidence>
<feature type="compositionally biased region" description="Basic residues" evidence="1">
    <location>
        <begin position="13"/>
        <end position="24"/>
    </location>
</feature>
<sequence>MNSEGPAGAGRGRPSHPHGHRPHRGGGGGGGGGGGDRGRGRGSGRGSRGRAGGSGGGRGGYGGHRGGRSGGHGNGMPPAPLGDPSLDPQLAPKPPHPGYFHTSFLENPWYELEEKLGIPHIKPIVSTQDMQERADPQTR</sequence>
<name>A0A5C3E525_9BASI</name>
<dbReference type="Proteomes" id="UP000324022">
    <property type="component" value="Unassembled WGS sequence"/>
</dbReference>
<reference evidence="2 3" key="1">
    <citation type="submission" date="2018-03" db="EMBL/GenBank/DDBJ databases">
        <authorList>
            <person name="Guldener U."/>
        </authorList>
    </citation>
    <scope>NUCLEOTIDE SEQUENCE [LARGE SCALE GENOMIC DNA]</scope>
    <source>
        <strain evidence="2 3">NBRC100155</strain>
    </source>
</reference>
<feature type="region of interest" description="Disordered" evidence="1">
    <location>
        <begin position="1"/>
        <end position="101"/>
    </location>
</feature>
<gene>
    <name evidence="2" type="ORF">UTRI_02716_B</name>
</gene>
<dbReference type="AlphaFoldDB" id="A0A5C3E525"/>
<keyword evidence="3" id="KW-1185">Reference proteome</keyword>
<organism evidence="2 3">
    <name type="scientific">Ustilago trichophora</name>
    <dbReference type="NCBI Taxonomy" id="86804"/>
    <lineage>
        <taxon>Eukaryota</taxon>
        <taxon>Fungi</taxon>
        <taxon>Dikarya</taxon>
        <taxon>Basidiomycota</taxon>
        <taxon>Ustilaginomycotina</taxon>
        <taxon>Ustilaginomycetes</taxon>
        <taxon>Ustilaginales</taxon>
        <taxon>Ustilaginaceae</taxon>
        <taxon>Ustilago</taxon>
    </lineage>
</organism>
<protein>
    <submittedName>
        <fullName evidence="2">Uncharacterized protein</fullName>
    </submittedName>
</protein>
<dbReference type="EMBL" id="OOIN01000010">
    <property type="protein sequence ID" value="SPO25175.1"/>
    <property type="molecule type" value="Genomic_DNA"/>
</dbReference>
<accession>A0A5C3E525</accession>
<feature type="compositionally biased region" description="Gly residues" evidence="1">
    <location>
        <begin position="25"/>
        <end position="74"/>
    </location>
</feature>